<gene>
    <name evidence="1" type="ORF">METZ01_LOCUS249768</name>
</gene>
<protein>
    <submittedName>
        <fullName evidence="1">Uncharacterized protein</fullName>
    </submittedName>
</protein>
<sequence>MAQIIDRTETKQRVAELTRQKISIQDQLQFTSDIKQTIKLEGDLYELNHTIDILLGKNGFPGKTKRENNGEESA</sequence>
<dbReference type="AlphaFoldDB" id="A0A382IAZ8"/>
<organism evidence="1">
    <name type="scientific">marine metagenome</name>
    <dbReference type="NCBI Taxonomy" id="408172"/>
    <lineage>
        <taxon>unclassified sequences</taxon>
        <taxon>metagenomes</taxon>
        <taxon>ecological metagenomes</taxon>
    </lineage>
</organism>
<name>A0A382IAZ8_9ZZZZ</name>
<dbReference type="EMBL" id="UINC01066323">
    <property type="protein sequence ID" value="SVB96914.1"/>
    <property type="molecule type" value="Genomic_DNA"/>
</dbReference>
<proteinExistence type="predicted"/>
<reference evidence="1" key="1">
    <citation type="submission" date="2018-05" db="EMBL/GenBank/DDBJ databases">
        <authorList>
            <person name="Lanie J.A."/>
            <person name="Ng W.-L."/>
            <person name="Kazmierczak K.M."/>
            <person name="Andrzejewski T.M."/>
            <person name="Davidsen T.M."/>
            <person name="Wayne K.J."/>
            <person name="Tettelin H."/>
            <person name="Glass J.I."/>
            <person name="Rusch D."/>
            <person name="Podicherti R."/>
            <person name="Tsui H.-C.T."/>
            <person name="Winkler M.E."/>
        </authorList>
    </citation>
    <scope>NUCLEOTIDE SEQUENCE</scope>
</reference>
<evidence type="ECO:0000313" key="1">
    <source>
        <dbReference type="EMBL" id="SVB96914.1"/>
    </source>
</evidence>
<accession>A0A382IAZ8</accession>